<dbReference type="Pfam" id="PF00574">
    <property type="entry name" value="CLP_protease"/>
    <property type="match status" value="1"/>
</dbReference>
<dbReference type="GO" id="GO:0006515">
    <property type="term" value="P:protein quality control for misfolded or incompletely synthesized proteins"/>
    <property type="evidence" value="ECO:0007669"/>
    <property type="project" value="TreeGrafter"/>
</dbReference>
<dbReference type="AlphaFoldDB" id="W7BAG6"/>
<dbReference type="PATRIC" id="fig|1265819.5.peg.2268"/>
<dbReference type="EMBL" id="AODD01000015">
    <property type="protein sequence ID" value="EUJ22982.1"/>
    <property type="molecule type" value="Genomic_DNA"/>
</dbReference>
<dbReference type="RefSeq" id="WP_051998582.1">
    <property type="nucleotide sequence ID" value="NZ_AODD01000015.1"/>
</dbReference>
<accession>W7BAG6</accession>
<dbReference type="OrthoDB" id="9806592at2"/>
<gene>
    <name evidence="4" type="ORF">PGRAN_11323</name>
</gene>
<dbReference type="InterPro" id="IPR029045">
    <property type="entry name" value="ClpP/crotonase-like_dom_sf"/>
</dbReference>
<protein>
    <submittedName>
        <fullName evidence="4">Clp protease</fullName>
    </submittedName>
</protein>
<keyword evidence="1 4" id="KW-0645">Protease</keyword>
<dbReference type="Proteomes" id="UP000019253">
    <property type="component" value="Unassembled WGS sequence"/>
</dbReference>
<dbReference type="PANTHER" id="PTHR10381">
    <property type="entry name" value="ATP-DEPENDENT CLP PROTEASE PROTEOLYTIC SUBUNIT"/>
    <property type="match status" value="1"/>
</dbReference>
<dbReference type="GO" id="GO:0004252">
    <property type="term" value="F:serine-type endopeptidase activity"/>
    <property type="evidence" value="ECO:0007669"/>
    <property type="project" value="TreeGrafter"/>
</dbReference>
<dbReference type="GO" id="GO:0009368">
    <property type="term" value="C:endopeptidase Clp complex"/>
    <property type="evidence" value="ECO:0007669"/>
    <property type="project" value="TreeGrafter"/>
</dbReference>
<evidence type="ECO:0000256" key="1">
    <source>
        <dbReference type="ARBA" id="ARBA00022670"/>
    </source>
</evidence>
<dbReference type="GO" id="GO:0051117">
    <property type="term" value="F:ATPase binding"/>
    <property type="evidence" value="ECO:0007669"/>
    <property type="project" value="TreeGrafter"/>
</dbReference>
<dbReference type="GO" id="GO:0004176">
    <property type="term" value="F:ATP-dependent peptidase activity"/>
    <property type="evidence" value="ECO:0007669"/>
    <property type="project" value="TreeGrafter"/>
</dbReference>
<dbReference type="NCBIfam" id="NF045542">
    <property type="entry name" value="Clp_rel_HeadMat"/>
    <property type="match status" value="1"/>
</dbReference>
<dbReference type="Gene3D" id="3.90.226.10">
    <property type="entry name" value="2-enoyl-CoA Hydratase, Chain A, domain 1"/>
    <property type="match status" value="1"/>
</dbReference>
<evidence type="ECO:0000256" key="2">
    <source>
        <dbReference type="ARBA" id="ARBA00022801"/>
    </source>
</evidence>
<keyword evidence="3" id="KW-0720">Serine protease</keyword>
<evidence type="ECO:0000313" key="4">
    <source>
        <dbReference type="EMBL" id="EUJ22982.1"/>
    </source>
</evidence>
<dbReference type="SUPFAM" id="SSF52096">
    <property type="entry name" value="ClpP/crotonase"/>
    <property type="match status" value="1"/>
</dbReference>
<keyword evidence="2" id="KW-0378">Hydrolase</keyword>
<evidence type="ECO:0000313" key="5">
    <source>
        <dbReference type="Proteomes" id="UP000019253"/>
    </source>
</evidence>
<name>W7BAG6_9LIST</name>
<dbReference type="CDD" id="cd07016">
    <property type="entry name" value="S14_ClpP_1"/>
    <property type="match status" value="1"/>
</dbReference>
<evidence type="ECO:0000256" key="3">
    <source>
        <dbReference type="ARBA" id="ARBA00022825"/>
    </source>
</evidence>
<dbReference type="InterPro" id="IPR023562">
    <property type="entry name" value="ClpP/TepA"/>
</dbReference>
<dbReference type="STRING" id="1265819.PGRAN_11323"/>
<keyword evidence="5" id="KW-1185">Reference proteome</keyword>
<dbReference type="PANTHER" id="PTHR10381:SF70">
    <property type="entry name" value="ATP-DEPENDENT CLP PROTEASE PROTEOLYTIC SUBUNIT"/>
    <property type="match status" value="1"/>
</dbReference>
<comment type="caution">
    <text evidence="4">The sequence shown here is derived from an EMBL/GenBank/DDBJ whole genome shotgun (WGS) entry which is preliminary data.</text>
</comment>
<proteinExistence type="predicted"/>
<reference evidence="4 5" key="1">
    <citation type="journal article" date="2014" name="Int. J. Syst. Evol. Microbiol.">
        <title>Listeria floridensis sp. nov., Listeria aquatica sp. nov., Listeria cornellensis sp. nov., Listeria riparia sp. nov. and Listeria grandensis sp. nov., from agricultural and natural environments.</title>
        <authorList>
            <person name="den Bakker H.C."/>
            <person name="Warchocki S."/>
            <person name="Wright E.M."/>
            <person name="Allred A.F."/>
            <person name="Ahlstrom C."/>
            <person name="Manuel C.S."/>
            <person name="Stasiewicz M.J."/>
            <person name="Burrell A."/>
            <person name="Roof S."/>
            <person name="Strawn L."/>
            <person name="Fortes E.D."/>
            <person name="Nightingale K.K."/>
            <person name="Kephart D."/>
            <person name="Wiedmann M."/>
        </authorList>
    </citation>
    <scope>NUCLEOTIDE SEQUENCE [LARGE SCALE GENOMIC DNA]</scope>
    <source>
        <strain evidence="5">FSL F6-971</strain>
    </source>
</reference>
<sequence length="213" mass="23144">MPSKTMPMIAKRLEFFNSVTDNQATMYLYGTIGAGWYADINSEAVRSQLEQITADTIHVHIHSGGGDVFESIAIQNLFKAHPAKIMMHVDGLAGSGASVIAMAGDEIHMPSNTMMMIHKAATFLYGNAEKLRKQATVLDKIDQSVTASYMGRFVGAANELDILLCNEEWLTADDCQALGFCDVIGEAIDIGSLRTRRKTSNGGRDSGEYCGEI</sequence>
<organism evidence="4 5">
    <name type="scientific">Listeria grandensis FSL F6-0971</name>
    <dbReference type="NCBI Taxonomy" id="1265819"/>
    <lineage>
        <taxon>Bacteria</taxon>
        <taxon>Bacillati</taxon>
        <taxon>Bacillota</taxon>
        <taxon>Bacilli</taxon>
        <taxon>Bacillales</taxon>
        <taxon>Listeriaceae</taxon>
        <taxon>Listeria</taxon>
    </lineage>
</organism>